<evidence type="ECO:0000313" key="3">
    <source>
        <dbReference type="Proteomes" id="UP001652660"/>
    </source>
</evidence>
<gene>
    <name evidence="4" type="primary">LOC113706028</name>
</gene>
<evidence type="ECO:0000256" key="2">
    <source>
        <dbReference type="ARBA" id="ARBA00023002"/>
    </source>
</evidence>
<dbReference type="GO" id="GO:0016616">
    <property type="term" value="F:oxidoreductase activity, acting on the CH-OH group of donors, NAD or NADP as acceptor"/>
    <property type="evidence" value="ECO:0007669"/>
    <property type="project" value="UniProtKB-ARBA"/>
</dbReference>
<dbReference type="OrthoDB" id="294295at2759"/>
<sequence length="268" mass="28808">MALTSTRRLEGKVAIITGGASGIGESTTRLFVHHGAKVIIADIQDELGRALCEDLGCKEAVSYVHCDVSNESDVENAVETAIAKHGKLDIMFSNAGIIDNCKNISDVGYDDYRRVFNVNVFGAFMCAKHAAKVMIPAKKGSIIFTSSAATAGDATHVYATTKKALLGLSESLCVELGQHGIRVNCVSPFALPTPLLTRQFGNVEKEKAEGWFYQAANLKHSVFEVEDVAQAVVFLASDESKYVSGLNLMLDGGYGKTNIALREAWKQA</sequence>
<evidence type="ECO:0000313" key="4">
    <source>
        <dbReference type="RefSeq" id="XP_027083725.2"/>
    </source>
</evidence>
<comment type="similarity">
    <text evidence="1">Belongs to the short-chain dehydrogenases/reductases (SDR) family.</text>
</comment>
<dbReference type="GeneID" id="113706028"/>
<dbReference type="SUPFAM" id="SSF51735">
    <property type="entry name" value="NAD(P)-binding Rossmann-fold domains"/>
    <property type="match status" value="1"/>
</dbReference>
<reference evidence="4" key="2">
    <citation type="submission" date="2025-08" db="UniProtKB">
        <authorList>
            <consortium name="RefSeq"/>
        </authorList>
    </citation>
    <scope>IDENTIFICATION</scope>
    <source>
        <tissue evidence="4">Leaves</tissue>
    </source>
</reference>
<dbReference type="PRINTS" id="PR00080">
    <property type="entry name" value="SDRFAMILY"/>
</dbReference>
<dbReference type="NCBIfam" id="NF005559">
    <property type="entry name" value="PRK07231.1"/>
    <property type="match status" value="1"/>
</dbReference>
<evidence type="ECO:0000256" key="1">
    <source>
        <dbReference type="ARBA" id="ARBA00006484"/>
    </source>
</evidence>
<proteinExistence type="inferred from homology"/>
<dbReference type="InterPro" id="IPR002347">
    <property type="entry name" value="SDR_fam"/>
</dbReference>
<name>A0A6P6TZ80_COFAR</name>
<dbReference type="InterPro" id="IPR036291">
    <property type="entry name" value="NAD(P)-bd_dom_sf"/>
</dbReference>
<reference evidence="3" key="1">
    <citation type="journal article" date="2025" name="Foods">
        <title>Unveiling the Microbial Signatures of Arabica Coffee Cherries: Insights into Ripeness Specific Diversity, Functional Traits, and Implications for Quality and Safety.</title>
        <authorList>
            <consortium name="RefSeq"/>
            <person name="Tenea G.N."/>
            <person name="Cifuentes V."/>
            <person name="Reyes P."/>
            <person name="Cevallos-Vallejos M."/>
        </authorList>
    </citation>
    <scope>NUCLEOTIDE SEQUENCE [LARGE SCALE GENOMIC DNA]</scope>
</reference>
<organism evidence="3 4">
    <name type="scientific">Coffea arabica</name>
    <name type="common">Arabian coffee</name>
    <dbReference type="NCBI Taxonomy" id="13443"/>
    <lineage>
        <taxon>Eukaryota</taxon>
        <taxon>Viridiplantae</taxon>
        <taxon>Streptophyta</taxon>
        <taxon>Embryophyta</taxon>
        <taxon>Tracheophyta</taxon>
        <taxon>Spermatophyta</taxon>
        <taxon>Magnoliopsida</taxon>
        <taxon>eudicotyledons</taxon>
        <taxon>Gunneridae</taxon>
        <taxon>Pentapetalae</taxon>
        <taxon>asterids</taxon>
        <taxon>lamiids</taxon>
        <taxon>Gentianales</taxon>
        <taxon>Rubiaceae</taxon>
        <taxon>Ixoroideae</taxon>
        <taxon>Gardenieae complex</taxon>
        <taxon>Bertiereae - Coffeeae clade</taxon>
        <taxon>Coffeeae</taxon>
        <taxon>Coffea</taxon>
    </lineage>
</organism>
<dbReference type="PANTHER" id="PTHR43180:SF60">
    <property type="entry name" value="SHORT-CHAIN DEHYDROGENASE REDUCTASE 3A-LIKE"/>
    <property type="match status" value="1"/>
</dbReference>
<accession>A0A6P6TZ80</accession>
<dbReference type="Pfam" id="PF13561">
    <property type="entry name" value="adh_short_C2"/>
    <property type="match status" value="1"/>
</dbReference>
<protein>
    <submittedName>
        <fullName evidence="4">Secoisolariciresinol dehydrogenase-like</fullName>
    </submittedName>
</protein>
<dbReference type="PANTHER" id="PTHR43180">
    <property type="entry name" value="3-OXOACYL-(ACYL-CARRIER-PROTEIN) REDUCTASE (AFU_ORTHOLOGUE AFUA_6G11210)"/>
    <property type="match status" value="1"/>
</dbReference>
<keyword evidence="2" id="KW-0560">Oxidoreductase</keyword>
<keyword evidence="3" id="KW-1185">Reference proteome</keyword>
<dbReference type="Proteomes" id="UP001652660">
    <property type="component" value="Chromosome 8c"/>
</dbReference>
<dbReference type="AlphaFoldDB" id="A0A6P6TZ80"/>
<dbReference type="PRINTS" id="PR00081">
    <property type="entry name" value="GDHRDH"/>
</dbReference>
<dbReference type="RefSeq" id="XP_027083725.2">
    <property type="nucleotide sequence ID" value="XM_027227924.2"/>
</dbReference>
<dbReference type="Gene3D" id="3.40.50.720">
    <property type="entry name" value="NAD(P)-binding Rossmann-like Domain"/>
    <property type="match status" value="1"/>
</dbReference>